<reference evidence="2 3" key="1">
    <citation type="journal article" date="2015" name="Fungal Genet. Biol.">
        <title>Evolution of novel wood decay mechanisms in Agaricales revealed by the genome sequences of Fistulina hepatica and Cylindrobasidium torrendii.</title>
        <authorList>
            <person name="Floudas D."/>
            <person name="Held B.W."/>
            <person name="Riley R."/>
            <person name="Nagy L.G."/>
            <person name="Koehler G."/>
            <person name="Ransdell A.S."/>
            <person name="Younus H."/>
            <person name="Chow J."/>
            <person name="Chiniquy J."/>
            <person name="Lipzen A."/>
            <person name="Tritt A."/>
            <person name="Sun H."/>
            <person name="Haridas S."/>
            <person name="LaButti K."/>
            <person name="Ohm R.A."/>
            <person name="Kues U."/>
            <person name="Blanchette R.A."/>
            <person name="Grigoriev I.V."/>
            <person name="Minto R.E."/>
            <person name="Hibbett D.S."/>
        </authorList>
    </citation>
    <scope>NUCLEOTIDE SEQUENCE [LARGE SCALE GENOMIC DNA]</scope>
    <source>
        <strain evidence="2 3">ATCC 64428</strain>
    </source>
</reference>
<evidence type="ECO:0000256" key="1">
    <source>
        <dbReference type="SAM" id="MobiDB-lite"/>
    </source>
</evidence>
<feature type="region of interest" description="Disordered" evidence="1">
    <location>
        <begin position="51"/>
        <end position="77"/>
    </location>
</feature>
<accession>A0A0D7AMR8</accession>
<evidence type="ECO:0000313" key="3">
    <source>
        <dbReference type="Proteomes" id="UP000054144"/>
    </source>
</evidence>
<dbReference type="Proteomes" id="UP000054144">
    <property type="component" value="Unassembled WGS sequence"/>
</dbReference>
<dbReference type="EMBL" id="KN881646">
    <property type="protein sequence ID" value="KIY52083.1"/>
    <property type="molecule type" value="Genomic_DNA"/>
</dbReference>
<feature type="compositionally biased region" description="Polar residues" evidence="1">
    <location>
        <begin position="51"/>
        <end position="71"/>
    </location>
</feature>
<protein>
    <submittedName>
        <fullName evidence="2">Uncharacterized protein</fullName>
    </submittedName>
</protein>
<feature type="region of interest" description="Disordered" evidence="1">
    <location>
        <begin position="126"/>
        <end position="147"/>
    </location>
</feature>
<gene>
    <name evidence="2" type="ORF">FISHEDRAFT_70314</name>
</gene>
<proteinExistence type="predicted"/>
<evidence type="ECO:0000313" key="2">
    <source>
        <dbReference type="EMBL" id="KIY52083.1"/>
    </source>
</evidence>
<feature type="compositionally biased region" description="Polar residues" evidence="1">
    <location>
        <begin position="134"/>
        <end position="146"/>
    </location>
</feature>
<organism evidence="2 3">
    <name type="scientific">Fistulina hepatica ATCC 64428</name>
    <dbReference type="NCBI Taxonomy" id="1128425"/>
    <lineage>
        <taxon>Eukaryota</taxon>
        <taxon>Fungi</taxon>
        <taxon>Dikarya</taxon>
        <taxon>Basidiomycota</taxon>
        <taxon>Agaricomycotina</taxon>
        <taxon>Agaricomycetes</taxon>
        <taxon>Agaricomycetidae</taxon>
        <taxon>Agaricales</taxon>
        <taxon>Fistulinaceae</taxon>
        <taxon>Fistulina</taxon>
    </lineage>
</organism>
<name>A0A0D7AMR8_9AGAR</name>
<sequence>MSTRTATIDAQGTRIYREELIEHRNLFTSPYVLSPIVTTHTSYISNNTAITSPQSSASYQPHPRFSTTPSGNLAYPPVPPPSLSSAFASPIISYHVGYANHSGDTSSAVKAPARVAVGLRNLAQQQHAHAGVSRRSSQNLPSTSEVLNEHDEGSGVLIWLRSTSENYLQCTPKVSVRIS</sequence>
<keyword evidence="3" id="KW-1185">Reference proteome</keyword>
<dbReference type="AlphaFoldDB" id="A0A0D7AMR8"/>